<reference evidence="2 3" key="1">
    <citation type="journal article" date="2011" name="J. Gen. Appl. Microbiol.">
        <title>Draft genome sequencing of the enigmatic basidiomycete Mixia osmundae.</title>
        <authorList>
            <person name="Nishida H."/>
            <person name="Nagatsuka Y."/>
            <person name="Sugiyama J."/>
        </authorList>
    </citation>
    <scope>NUCLEOTIDE SEQUENCE [LARGE SCALE GENOMIC DNA]</scope>
    <source>
        <strain evidence="3">CBS 9802 / IAM 14324 / JCM 22182 / KY 12970</strain>
    </source>
</reference>
<dbReference type="InParanoid" id="G7DZ81"/>
<dbReference type="RefSeq" id="XP_014566881.1">
    <property type="nucleotide sequence ID" value="XM_014711395.1"/>
</dbReference>
<feature type="compositionally biased region" description="Low complexity" evidence="1">
    <location>
        <begin position="473"/>
        <end position="485"/>
    </location>
</feature>
<dbReference type="AlphaFoldDB" id="G7DZ81"/>
<feature type="compositionally biased region" description="Acidic residues" evidence="1">
    <location>
        <begin position="561"/>
        <end position="571"/>
    </location>
</feature>
<organism evidence="2 3">
    <name type="scientific">Mixia osmundae (strain CBS 9802 / IAM 14324 / JCM 22182 / KY 12970)</name>
    <dbReference type="NCBI Taxonomy" id="764103"/>
    <lineage>
        <taxon>Eukaryota</taxon>
        <taxon>Fungi</taxon>
        <taxon>Dikarya</taxon>
        <taxon>Basidiomycota</taxon>
        <taxon>Pucciniomycotina</taxon>
        <taxon>Mixiomycetes</taxon>
        <taxon>Mixiales</taxon>
        <taxon>Mixiaceae</taxon>
        <taxon>Mixia</taxon>
    </lineage>
</organism>
<dbReference type="Proteomes" id="UP000009131">
    <property type="component" value="Unassembled WGS sequence"/>
</dbReference>
<proteinExistence type="predicted"/>
<gene>
    <name evidence="2" type="primary">Mo02549</name>
    <name evidence="2" type="ORF">E5Q_02549</name>
</gene>
<feature type="region of interest" description="Disordered" evidence="1">
    <location>
        <begin position="470"/>
        <end position="571"/>
    </location>
</feature>
<comment type="caution">
    <text evidence="2">The sequence shown here is derived from an EMBL/GenBank/DDBJ whole genome shotgun (WGS) entry which is preliminary data.</text>
</comment>
<accession>G7DZ81</accession>
<sequence length="725" mass="81557">MDVSPLARLDSLPPELLDKIVLHCLDHSPAYRDYAHRPGSKTVAEKPERKKRQVDVTALSETCKYIRSVCRKRLFRVIQPWSVDALASLVDTLSASGGMQNMIKDFDDRDLFIRLCDQETVSQIYIELFEMMQDLDSLSSSLHGASHLERLFLNVPELSHRLMKLRITNYDELVTDPESAGPSGPNQHVPRIIELCGQLRSLHISSDLQRGTRPPESNFEARMSAQVALARAIVGHPSLQELYLLTRMQVPASAWSDDWKSQLHTLALQYAFTPEAVMAILRAHCNSIKTLHHFVDDIPRPGIRLDPSNRLPMSELRRLHVSNVSMLAQRIIMPSLCDVQIHSTKAMEALLHELPALPTLHTVGINWDGVPNADMMELGRWHRILGRLNRALKARKITVLDRQSLNETGHLDDLDDRLFANRKYLLPPYRPRQSHHGTVPIDDERRERATVGLNGHRYVAMSASPELYRNAGTSTTASTDITTSSPGFPAGASVLSEQTHMSHQEDITADSVDAGELETYRNRPYAAQTPDYRRGQSRTATEATASLMDEGGDRWASADYESSDEDEDMADDDSLIDATEEEVEARVLRDLGWDQPKAFTWELDDSWRAEHAAMLIKRNLAHYDEQTLSKNIVQRLRAKVDELDVTDWQYPCPRGFEHITPSNTTSIESSLPVAWIDRMPDMLSTASRDSDVSLLRGFQVGSGANANDLDTSLSVLQGSRTRAMA</sequence>
<dbReference type="Gene3D" id="3.80.10.10">
    <property type="entry name" value="Ribonuclease Inhibitor"/>
    <property type="match status" value="1"/>
</dbReference>
<dbReference type="EMBL" id="BABT02000067">
    <property type="protein sequence ID" value="GAA95891.1"/>
    <property type="molecule type" value="Genomic_DNA"/>
</dbReference>
<evidence type="ECO:0000313" key="2">
    <source>
        <dbReference type="EMBL" id="GAA95891.1"/>
    </source>
</evidence>
<name>G7DZ81_MIXOS</name>
<protein>
    <submittedName>
        <fullName evidence="2">Uncharacterized protein</fullName>
    </submittedName>
</protein>
<reference evidence="2 3" key="2">
    <citation type="journal article" date="2012" name="Open Biol.">
        <title>Characteristics of nucleosomes and linker DNA regions on the genome of the basidiomycete Mixia osmundae revealed by mono- and dinucleosome mapping.</title>
        <authorList>
            <person name="Nishida H."/>
            <person name="Kondo S."/>
            <person name="Matsumoto T."/>
            <person name="Suzuki Y."/>
            <person name="Yoshikawa H."/>
            <person name="Taylor T.D."/>
            <person name="Sugiyama J."/>
        </authorList>
    </citation>
    <scope>NUCLEOTIDE SEQUENCE [LARGE SCALE GENOMIC DNA]</scope>
    <source>
        <strain evidence="3">CBS 9802 / IAM 14324 / JCM 22182 / KY 12970</strain>
    </source>
</reference>
<dbReference type="InterPro" id="IPR032675">
    <property type="entry name" value="LRR_dom_sf"/>
</dbReference>
<keyword evidence="3" id="KW-1185">Reference proteome</keyword>
<dbReference type="HOGENOM" id="CLU_381763_0_0_1"/>
<evidence type="ECO:0000256" key="1">
    <source>
        <dbReference type="SAM" id="MobiDB-lite"/>
    </source>
</evidence>
<evidence type="ECO:0000313" key="3">
    <source>
        <dbReference type="Proteomes" id="UP000009131"/>
    </source>
</evidence>